<keyword evidence="4 6" id="KW-0012">Acyltransferase</keyword>
<accession>A0A3B1ANL1</accession>
<dbReference type="GO" id="GO:0008080">
    <property type="term" value="F:N-acetyltransferase activity"/>
    <property type="evidence" value="ECO:0007669"/>
    <property type="project" value="InterPro"/>
</dbReference>
<dbReference type="InterPro" id="IPR006464">
    <property type="entry name" value="AcTrfase_RimI/Ard1"/>
</dbReference>
<proteinExistence type="inferred from homology"/>
<evidence type="ECO:0000256" key="2">
    <source>
        <dbReference type="ARBA" id="ARBA00022490"/>
    </source>
</evidence>
<dbReference type="InterPro" id="IPR016181">
    <property type="entry name" value="Acyl_CoA_acyltransferase"/>
</dbReference>
<reference evidence="6" key="1">
    <citation type="submission" date="2018-06" db="EMBL/GenBank/DDBJ databases">
        <authorList>
            <person name="Zhirakovskaya E."/>
        </authorList>
    </citation>
    <scope>NUCLEOTIDE SEQUENCE</scope>
</reference>
<dbReference type="HAMAP" id="MF_02210">
    <property type="entry name" value="RimI"/>
    <property type="match status" value="1"/>
</dbReference>
<dbReference type="PANTHER" id="PTHR43420">
    <property type="entry name" value="ACETYLTRANSFERASE"/>
    <property type="match status" value="1"/>
</dbReference>
<sequence length="159" mass="17619">MSAVVQPGEAQIRAMLPMDVRAVMVIELAEYPFPWTARIFSDCLRVDYCCRIAEIDGQPVGYGIMSSGASEAHILNVCVASAFRCRSLGRTLMLHLLDEAEILGVETVFLEVRESNPVAMRLYESLGFNRVGTRKDYYPAEGGREDAIIMALPLSFPVI</sequence>
<dbReference type="InterPro" id="IPR043690">
    <property type="entry name" value="RimI"/>
</dbReference>
<dbReference type="EMBL" id="UOFU01000318">
    <property type="protein sequence ID" value="VAX03301.1"/>
    <property type="molecule type" value="Genomic_DNA"/>
</dbReference>
<protein>
    <submittedName>
        <fullName evidence="6">Ribosomal-protein-S18p-alanine acetyltransferase</fullName>
        <ecNumber evidence="6">2.3.1.128</ecNumber>
    </submittedName>
</protein>
<feature type="domain" description="N-acetyltransferase" evidence="5">
    <location>
        <begin position="10"/>
        <end position="155"/>
    </location>
</feature>
<dbReference type="AlphaFoldDB" id="A0A3B1ANL1"/>
<organism evidence="6">
    <name type="scientific">hydrothermal vent metagenome</name>
    <dbReference type="NCBI Taxonomy" id="652676"/>
    <lineage>
        <taxon>unclassified sequences</taxon>
        <taxon>metagenomes</taxon>
        <taxon>ecological metagenomes</taxon>
    </lineage>
</organism>
<dbReference type="NCBIfam" id="TIGR01575">
    <property type="entry name" value="rimI"/>
    <property type="match status" value="1"/>
</dbReference>
<dbReference type="PANTHER" id="PTHR43420:SF12">
    <property type="entry name" value="N-ACETYLTRANSFERASE DOMAIN-CONTAINING PROTEIN"/>
    <property type="match status" value="1"/>
</dbReference>
<dbReference type="InterPro" id="IPR050680">
    <property type="entry name" value="YpeA/RimI_acetyltransf"/>
</dbReference>
<evidence type="ECO:0000256" key="1">
    <source>
        <dbReference type="ARBA" id="ARBA00005395"/>
    </source>
</evidence>
<dbReference type="Gene3D" id="3.40.630.30">
    <property type="match status" value="1"/>
</dbReference>
<dbReference type="SUPFAM" id="SSF55729">
    <property type="entry name" value="Acyl-CoA N-acyltransferases (Nat)"/>
    <property type="match status" value="1"/>
</dbReference>
<dbReference type="Pfam" id="PF00583">
    <property type="entry name" value="Acetyltransf_1"/>
    <property type="match status" value="1"/>
</dbReference>
<dbReference type="CDD" id="cd04301">
    <property type="entry name" value="NAT_SF"/>
    <property type="match status" value="1"/>
</dbReference>
<evidence type="ECO:0000313" key="6">
    <source>
        <dbReference type="EMBL" id="VAX03301.1"/>
    </source>
</evidence>
<evidence type="ECO:0000256" key="4">
    <source>
        <dbReference type="ARBA" id="ARBA00023315"/>
    </source>
</evidence>
<dbReference type="InterPro" id="IPR000182">
    <property type="entry name" value="GNAT_dom"/>
</dbReference>
<name>A0A3B1ANL1_9ZZZZ</name>
<evidence type="ECO:0000259" key="5">
    <source>
        <dbReference type="PROSITE" id="PS51186"/>
    </source>
</evidence>
<keyword evidence="3 6" id="KW-0808">Transferase</keyword>
<gene>
    <name evidence="6" type="ORF">MNBD_GAMMA20-422</name>
</gene>
<evidence type="ECO:0000256" key="3">
    <source>
        <dbReference type="ARBA" id="ARBA00022679"/>
    </source>
</evidence>
<comment type="similarity">
    <text evidence="1">Belongs to the acetyltransferase family. RimI subfamily.</text>
</comment>
<dbReference type="PROSITE" id="PS51186">
    <property type="entry name" value="GNAT"/>
    <property type="match status" value="1"/>
</dbReference>
<dbReference type="EC" id="2.3.1.128" evidence="6"/>
<keyword evidence="2" id="KW-0963">Cytoplasm</keyword>